<dbReference type="Gene3D" id="3.40.630.40">
    <property type="entry name" value="Zn-dependent exopeptidases"/>
    <property type="match status" value="1"/>
</dbReference>
<evidence type="ECO:0000256" key="3">
    <source>
        <dbReference type="ARBA" id="ARBA00022801"/>
    </source>
</evidence>
<keyword evidence="4" id="KW-1133">Transmembrane helix</keyword>
<dbReference type="SMART" id="SM00646">
    <property type="entry name" value="Ami_3"/>
    <property type="match status" value="1"/>
</dbReference>
<comment type="caution">
    <text evidence="6">The sequence shown here is derived from an EMBL/GenBank/DDBJ whole genome shotgun (WGS) entry which is preliminary data.</text>
</comment>
<dbReference type="Gene3D" id="1.10.260.40">
    <property type="entry name" value="lambda repressor-like DNA-binding domains"/>
    <property type="match status" value="1"/>
</dbReference>
<sequence>MKKITFGEKLIEIRKTKGFTQSDVANKCNISLRTIQRIESGTVTPRSYTVKVISESLGFDYFEAPANSKLNPSVKALQNIKLHLALFFKDLFNLKTNTFMKISILSLPFLITGLAFFLFHSKVTVQSAEHIPTIQKTNSDFEYLKNIRVVFTSELEFEDLFRIKEELKKEKISITYNKIIFDDDKRLKSIDCNVDWHNGASNSLIIEDLKSIKKGEQYGFYRNYDKNSKILCGSGLLPKIVVLDIGHGGIDSGSFSEELSEKQITLEIGNKVKDLLYSNPNMHIDISLTRTSDKYITLKNRIDYINSLQPHYIISLHLAESETENENGINLFNGSQTPFIKQSDSLLKQLKISFSNEFTINQVKSINSDILNKVNCPSALVEMGYLTNKKDIQLFKSEIGKSKIASAIFKTIKQLEK</sequence>
<dbReference type="SUPFAM" id="SSF53187">
    <property type="entry name" value="Zn-dependent exopeptidases"/>
    <property type="match status" value="1"/>
</dbReference>
<evidence type="ECO:0000313" key="7">
    <source>
        <dbReference type="Proteomes" id="UP001497416"/>
    </source>
</evidence>
<dbReference type="GO" id="GO:0008745">
    <property type="term" value="F:N-acetylmuramoyl-L-alanine amidase activity"/>
    <property type="evidence" value="ECO:0007669"/>
    <property type="project" value="UniProtKB-EC"/>
</dbReference>
<dbReference type="PANTHER" id="PTHR30404">
    <property type="entry name" value="N-ACETYLMURAMOYL-L-ALANINE AMIDASE"/>
    <property type="match status" value="1"/>
</dbReference>
<dbReference type="CDD" id="cd00093">
    <property type="entry name" value="HTH_XRE"/>
    <property type="match status" value="1"/>
</dbReference>
<feature type="domain" description="HTH cro/C1-type" evidence="5">
    <location>
        <begin position="10"/>
        <end position="62"/>
    </location>
</feature>
<keyword evidence="7" id="KW-1185">Reference proteome</keyword>
<keyword evidence="3 6" id="KW-0378">Hydrolase</keyword>
<evidence type="ECO:0000256" key="4">
    <source>
        <dbReference type="SAM" id="Phobius"/>
    </source>
</evidence>
<organism evidence="6 7">
    <name type="scientific">Tenacibaculum platacis</name>
    <dbReference type="NCBI Taxonomy" id="3137852"/>
    <lineage>
        <taxon>Bacteria</taxon>
        <taxon>Pseudomonadati</taxon>
        <taxon>Bacteroidota</taxon>
        <taxon>Flavobacteriia</taxon>
        <taxon>Flavobacteriales</taxon>
        <taxon>Flavobacteriaceae</taxon>
        <taxon>Tenacibaculum</taxon>
    </lineage>
</organism>
<dbReference type="InterPro" id="IPR002508">
    <property type="entry name" value="MurNAc-LAA_cat"/>
</dbReference>
<dbReference type="EMBL" id="CAXIXY010000005">
    <property type="protein sequence ID" value="CAL2088073.1"/>
    <property type="molecule type" value="Genomic_DNA"/>
</dbReference>
<evidence type="ECO:0000256" key="2">
    <source>
        <dbReference type="ARBA" id="ARBA00011901"/>
    </source>
</evidence>
<evidence type="ECO:0000313" key="6">
    <source>
        <dbReference type="EMBL" id="CAL2088073.1"/>
    </source>
</evidence>
<keyword evidence="4" id="KW-0472">Membrane</keyword>
<dbReference type="Pfam" id="PF01520">
    <property type="entry name" value="Amidase_3"/>
    <property type="match status" value="1"/>
</dbReference>
<dbReference type="PANTHER" id="PTHR30404:SF0">
    <property type="entry name" value="N-ACETYLMURAMOYL-L-ALANINE AMIDASE AMIC"/>
    <property type="match status" value="1"/>
</dbReference>
<accession>A0ABM9P254</accession>
<dbReference type="EC" id="3.5.1.28" evidence="2"/>
<reference evidence="6 7" key="1">
    <citation type="submission" date="2024-05" db="EMBL/GenBank/DDBJ databases">
        <authorList>
            <person name="Duchaud E."/>
        </authorList>
    </citation>
    <scope>NUCLEOTIDE SEQUENCE [LARGE SCALE GENOMIC DNA]</scope>
    <source>
        <strain evidence="6">Ena-SAMPLE-TAB-13-05-2024-13:56:06:370-140302</strain>
    </source>
</reference>
<gene>
    <name evidence="6" type="ORF">T190607A01A_30071</name>
</gene>
<name>A0ABM9P254_9FLAO</name>
<dbReference type="RefSeq" id="WP_348712459.1">
    <property type="nucleotide sequence ID" value="NZ_CAXIXY010000005.1"/>
</dbReference>
<dbReference type="PROSITE" id="PS50943">
    <property type="entry name" value="HTH_CROC1"/>
    <property type="match status" value="1"/>
</dbReference>
<dbReference type="InterPro" id="IPR050695">
    <property type="entry name" value="N-acetylmuramoyl_amidase_3"/>
</dbReference>
<feature type="transmembrane region" description="Helical" evidence="4">
    <location>
        <begin position="99"/>
        <end position="119"/>
    </location>
</feature>
<protein>
    <recommendedName>
        <fullName evidence="2">N-acetylmuramoyl-L-alanine amidase</fullName>
        <ecNumber evidence="2">3.5.1.28</ecNumber>
    </recommendedName>
</protein>
<evidence type="ECO:0000256" key="1">
    <source>
        <dbReference type="ARBA" id="ARBA00001561"/>
    </source>
</evidence>
<dbReference type="SMART" id="SM00530">
    <property type="entry name" value="HTH_XRE"/>
    <property type="match status" value="1"/>
</dbReference>
<dbReference type="Pfam" id="PF01381">
    <property type="entry name" value="HTH_3"/>
    <property type="match status" value="1"/>
</dbReference>
<dbReference type="CDD" id="cd02696">
    <property type="entry name" value="MurNAc-LAA"/>
    <property type="match status" value="1"/>
</dbReference>
<comment type="catalytic activity">
    <reaction evidence="1">
        <text>Hydrolyzes the link between N-acetylmuramoyl residues and L-amino acid residues in certain cell-wall glycopeptides.</text>
        <dbReference type="EC" id="3.5.1.28"/>
    </reaction>
</comment>
<evidence type="ECO:0000259" key="5">
    <source>
        <dbReference type="PROSITE" id="PS50943"/>
    </source>
</evidence>
<keyword evidence="4" id="KW-0812">Transmembrane</keyword>
<dbReference type="SUPFAM" id="SSF47413">
    <property type="entry name" value="lambda repressor-like DNA-binding domains"/>
    <property type="match status" value="1"/>
</dbReference>
<dbReference type="Proteomes" id="UP001497416">
    <property type="component" value="Unassembled WGS sequence"/>
</dbReference>
<dbReference type="InterPro" id="IPR010982">
    <property type="entry name" value="Lambda_DNA-bd_dom_sf"/>
</dbReference>
<proteinExistence type="predicted"/>
<dbReference type="InterPro" id="IPR001387">
    <property type="entry name" value="Cro/C1-type_HTH"/>
</dbReference>